<dbReference type="PANTHER" id="PTHR30383:SF26">
    <property type="entry name" value="SGNH HYDROLASE-TYPE ESTERASE DOMAIN-CONTAINING PROTEIN"/>
    <property type="match status" value="1"/>
</dbReference>
<comment type="caution">
    <text evidence="2">The sequence shown here is derived from an EMBL/GenBank/DDBJ whole genome shotgun (WGS) entry which is preliminary data.</text>
</comment>
<dbReference type="PANTHER" id="PTHR30383">
    <property type="entry name" value="THIOESTERASE 1/PROTEASE 1/LYSOPHOSPHOLIPASE L1"/>
    <property type="match status" value="1"/>
</dbReference>
<evidence type="ECO:0000259" key="1">
    <source>
        <dbReference type="Pfam" id="PF13472"/>
    </source>
</evidence>
<proteinExistence type="predicted"/>
<dbReference type="InterPro" id="IPR036514">
    <property type="entry name" value="SGNH_hydro_sf"/>
</dbReference>
<name>A0ABP0I2S5_9DINO</name>
<sequence length="210" mass="22721">MPEAVQAESSLPKVVLVGDSIRLSYASKVEEALHGEAVVISPKANGGDSSNVLKRLEQWVIREQPDVVHFNCGIHDTKKFKSSGAFQVSAEQYEANLREIINQIRAKTNATVLFATTTPILDERAAKTRSERDYTLNGASVAQFNAIALKVMQELNVPVNDLNAALSEADQPVGTLIGADGVHLTPSGRDLAGRTVAEFIQEHLETSAEK</sequence>
<dbReference type="SUPFAM" id="SSF52266">
    <property type="entry name" value="SGNH hydrolase"/>
    <property type="match status" value="1"/>
</dbReference>
<gene>
    <name evidence="2" type="ORF">SCF082_LOCUS4975</name>
</gene>
<accession>A0ABP0I2S5</accession>
<evidence type="ECO:0000313" key="3">
    <source>
        <dbReference type="Proteomes" id="UP001642464"/>
    </source>
</evidence>
<feature type="domain" description="SGNH hydrolase-type esterase" evidence="1">
    <location>
        <begin position="24"/>
        <end position="189"/>
    </location>
</feature>
<dbReference type="InterPro" id="IPR051532">
    <property type="entry name" value="Ester_Hydrolysis_Enzymes"/>
</dbReference>
<dbReference type="EMBL" id="CAXAMM010002628">
    <property type="protein sequence ID" value="CAK8996883.1"/>
    <property type="molecule type" value="Genomic_DNA"/>
</dbReference>
<protein>
    <submittedName>
        <fullName evidence="2">Lysophospholipase L1-like esterase</fullName>
    </submittedName>
</protein>
<dbReference type="Pfam" id="PF13472">
    <property type="entry name" value="Lipase_GDSL_2"/>
    <property type="match status" value="1"/>
</dbReference>
<dbReference type="Proteomes" id="UP001642464">
    <property type="component" value="Unassembled WGS sequence"/>
</dbReference>
<dbReference type="Gene3D" id="3.40.50.1110">
    <property type="entry name" value="SGNH hydrolase"/>
    <property type="match status" value="1"/>
</dbReference>
<keyword evidence="3" id="KW-1185">Reference proteome</keyword>
<evidence type="ECO:0000313" key="2">
    <source>
        <dbReference type="EMBL" id="CAK8996883.1"/>
    </source>
</evidence>
<reference evidence="2 3" key="1">
    <citation type="submission" date="2024-02" db="EMBL/GenBank/DDBJ databases">
        <authorList>
            <person name="Chen Y."/>
            <person name="Shah S."/>
            <person name="Dougan E. K."/>
            <person name="Thang M."/>
            <person name="Chan C."/>
        </authorList>
    </citation>
    <scope>NUCLEOTIDE SEQUENCE [LARGE SCALE GENOMIC DNA]</scope>
</reference>
<organism evidence="2 3">
    <name type="scientific">Durusdinium trenchii</name>
    <dbReference type="NCBI Taxonomy" id="1381693"/>
    <lineage>
        <taxon>Eukaryota</taxon>
        <taxon>Sar</taxon>
        <taxon>Alveolata</taxon>
        <taxon>Dinophyceae</taxon>
        <taxon>Suessiales</taxon>
        <taxon>Symbiodiniaceae</taxon>
        <taxon>Durusdinium</taxon>
    </lineage>
</organism>
<dbReference type="InterPro" id="IPR013830">
    <property type="entry name" value="SGNH_hydro"/>
</dbReference>